<keyword evidence="16" id="KW-1185">Reference proteome</keyword>
<comment type="subcellular location">
    <subcellularLocation>
        <location evidence="1">Nucleus membrane</location>
        <topology evidence="1">Peripheral membrane protein</topology>
        <orientation evidence="1">Cytoplasmic side</orientation>
    </subcellularLocation>
    <subcellularLocation>
        <location evidence="3">Nucleus membrane</location>
        <topology evidence="3">Peripheral membrane protein</topology>
        <orientation evidence="3">Nucleoplasmic side</orientation>
    </subcellularLocation>
    <subcellularLocation>
        <location evidence="2">Nucleus</location>
        <location evidence="2">Nuclear pore complex</location>
    </subcellularLocation>
</comment>
<keyword evidence="9" id="KW-0906">Nuclear pore complex</keyword>
<proteinExistence type="inferred from homology"/>
<dbReference type="InterPro" id="IPR042537">
    <property type="entry name" value="Nucleoporin_Nup155_C_2"/>
</dbReference>
<evidence type="ECO:0000313" key="16">
    <source>
        <dbReference type="Proteomes" id="UP000077069"/>
    </source>
</evidence>
<dbReference type="InParanoid" id="A0A177C9D7"/>
<organism evidence="15 16">
    <name type="scientific">Paraphaeosphaeria sporulosa</name>
    <dbReference type="NCBI Taxonomy" id="1460663"/>
    <lineage>
        <taxon>Eukaryota</taxon>
        <taxon>Fungi</taxon>
        <taxon>Dikarya</taxon>
        <taxon>Ascomycota</taxon>
        <taxon>Pezizomycotina</taxon>
        <taxon>Dothideomycetes</taxon>
        <taxon>Pleosporomycetidae</taxon>
        <taxon>Pleosporales</taxon>
        <taxon>Massarineae</taxon>
        <taxon>Didymosphaeriaceae</taxon>
        <taxon>Paraphaeosphaeria</taxon>
    </lineage>
</organism>
<keyword evidence="6" id="KW-0509">mRNA transport</keyword>
<sequence length="1348" mass="149884">MALNMPPATPQRQGPGTFPQTPARPPPFALGAVQQQQPSAPVPSQIQLAARAINRMLDNDNRYPPLEAYSKPGVSGEYELPTSQAWAPFQKLRSYEHPEGMYDQVNEMQMSVDMGLFAEINHAYVAVDNQLYLWDYTARNPELIGFEELKDNITCVKLVKPRAKVFVDTISWLLVIATTAEIHLIAVECQSGPEGVYGVNLYRTNMSVSVRGINVTAIASSAKTGRIFFGEGATEDVWELNYQQEEKWFSNRCSKKNHVTSSVAIPLPSISFGKRAAPVGLQQMIVDDSRNLLYTLSTNSTIKVFHMRTATTLENVIKRDLATIRGQVSHLIRQVPALENLRIVGVDPIAAPEADSVSLMLTSSTGVRLYMSATSGGWDSGSAPSNMAVMHVRFPPVSPDAQTAPPPSSSTQMQPYQGGTPIGFDSRTLTQTVATFRYAPGTFLCAIEKNPTNPNHELFISSSHTGQLLSERDARFTESGQTITLRGKLQDAGLVTPPFSAGNFGSEYAVQFDAPAAEFAVMTHYGVETVRRRRLVDTFAAIIRYGGGTEGVEADVRRFARHYGLTETASTALAVACGQGTDVGTDSRVTPITDPEVTEVARKAFIEYGGKPQITESAAVEGLSVDNVQPSPRHDGIALYVARLVRSIWDTPIIRETVTPTGPVLAPNHKLAKLQDIQRSLIRLQQFLDDNKTFIDGLAGPEALGRVSSRREEVELQGENRALTNLLQMINNIVEGIAFSLVLFEERLEEILLLLAPDVRLEVRKLTFHALFASSEGKELAKELVKAIVNHNIVKGSNVETVAEALRRKCGSFCSSDDVVIFKASENLKKAADLGANAERGRVQLNDSLRLFEQVAKSLTMEHLTAAVDKYIELEFYAGAIRLSLKVADERDRGNRALSWIKDGQPSGDARQAPYIQRTNCYKLVFKVIEAVDQAYAAQGNVQQDGVISQIGRRRQEAYEQINNSDDEVFQNFLYDWYMEKGWAERLLEISSPFVVDYLKRSSETNPAHADLLWKYYAHYNDYLGAAEVQFQLAKSPTFKLTLEQRIEYLSRAKANASTRIAGFSDSGNRNRQSRQELLRNISDHLDVGNIQDDLLQKIKGDKRLQGTRREEVLADLDSAVKPVNDLFNDYADQAGYYNISLLLFHQADFRDLSTIRNTWQLFIEQTHNEALADGKASPWESVAIETETLGRRVGTNQNIFPVSDVFQLLLHYDVEKYRTTSTGALDPDTANPVAWPIEVFAKLHAPFENLVSVLEAMWYAREQPFNSRNGRKLLAKWLVCVVEKWWEESKRSGEPFGSAENALGLSDLLRVVVESGDFTGQVGAPGEDAEWADRLRVIRVRADEIVR</sequence>
<dbReference type="FunFam" id="1.25.40.440:FF:000001">
    <property type="entry name" value="Nuclear pore complex subunit"/>
    <property type="match status" value="1"/>
</dbReference>
<reference evidence="15 16" key="1">
    <citation type="submission" date="2016-05" db="EMBL/GenBank/DDBJ databases">
        <title>Comparative analysis of secretome profiles of manganese(II)-oxidizing ascomycete fungi.</title>
        <authorList>
            <consortium name="DOE Joint Genome Institute"/>
            <person name="Zeiner C.A."/>
            <person name="Purvine S.O."/>
            <person name="Zink E.M."/>
            <person name="Wu S."/>
            <person name="Pasa-Tolic L."/>
            <person name="Chaput D.L."/>
            <person name="Haridas S."/>
            <person name="Grigoriev I.V."/>
            <person name="Santelli C.M."/>
            <person name="Hansel C.M."/>
        </authorList>
    </citation>
    <scope>NUCLEOTIDE SEQUENCE [LARGE SCALE GENOMIC DNA]</scope>
    <source>
        <strain evidence="15 16">AP3s5-JAC2a</strain>
    </source>
</reference>
<accession>A0A177C9D7</accession>
<evidence type="ECO:0000256" key="6">
    <source>
        <dbReference type="ARBA" id="ARBA00022816"/>
    </source>
</evidence>
<dbReference type="InterPro" id="IPR042533">
    <property type="entry name" value="Nucleoporin_Nup155_C_1"/>
</dbReference>
<dbReference type="GO" id="GO:0051292">
    <property type="term" value="P:nuclear pore complex assembly"/>
    <property type="evidence" value="ECO:0007669"/>
    <property type="project" value="UniProtKB-ARBA"/>
</dbReference>
<dbReference type="GO" id="GO:0006405">
    <property type="term" value="P:RNA export from nucleus"/>
    <property type="evidence" value="ECO:0007669"/>
    <property type="project" value="TreeGrafter"/>
</dbReference>
<dbReference type="PANTHER" id="PTHR10350">
    <property type="entry name" value="NUCLEAR PORE COMPLEX PROTEIN NUP155"/>
    <property type="match status" value="1"/>
</dbReference>
<evidence type="ECO:0000256" key="2">
    <source>
        <dbReference type="ARBA" id="ARBA00004567"/>
    </source>
</evidence>
<dbReference type="OrthoDB" id="338970at2759"/>
<evidence type="ECO:0000256" key="7">
    <source>
        <dbReference type="ARBA" id="ARBA00022927"/>
    </source>
</evidence>
<dbReference type="Gene3D" id="1.20.120.1880">
    <property type="entry name" value="Nucleoporin, helical C-terminal domain"/>
    <property type="match status" value="1"/>
</dbReference>
<keyword evidence="5" id="KW-0813">Transport</keyword>
<dbReference type="Pfam" id="PF03177">
    <property type="entry name" value="Nucleoporin_C"/>
    <property type="match status" value="1"/>
</dbReference>
<keyword evidence="10" id="KW-0472">Membrane</keyword>
<dbReference type="Pfam" id="PF08801">
    <property type="entry name" value="Nucleoporin_N"/>
    <property type="match status" value="1"/>
</dbReference>
<dbReference type="Proteomes" id="UP000077069">
    <property type="component" value="Unassembled WGS sequence"/>
</dbReference>
<evidence type="ECO:0000256" key="12">
    <source>
        <dbReference type="SAM" id="MobiDB-lite"/>
    </source>
</evidence>
<dbReference type="STRING" id="1460663.A0A177C9D7"/>
<dbReference type="GO" id="GO:0044611">
    <property type="term" value="C:nuclear pore inner ring"/>
    <property type="evidence" value="ECO:0007669"/>
    <property type="project" value="TreeGrafter"/>
</dbReference>
<name>A0A177C9D7_9PLEO</name>
<feature type="domain" description="Nucleoporin Nup133/Nup155-like N-terminal" evidence="14">
    <location>
        <begin position="86"/>
        <end position="528"/>
    </location>
</feature>
<evidence type="ECO:0000256" key="10">
    <source>
        <dbReference type="ARBA" id="ARBA00023136"/>
    </source>
</evidence>
<dbReference type="InterPro" id="IPR004870">
    <property type="entry name" value="Nucleoporin_Nup155"/>
</dbReference>
<evidence type="ECO:0000256" key="4">
    <source>
        <dbReference type="ARBA" id="ARBA00007373"/>
    </source>
</evidence>
<feature type="domain" description="Nucleoporin Nup133/Nup155-like C-terminal" evidence="13">
    <location>
        <begin position="631"/>
        <end position="1315"/>
    </location>
</feature>
<evidence type="ECO:0000256" key="3">
    <source>
        <dbReference type="ARBA" id="ARBA00004620"/>
    </source>
</evidence>
<protein>
    <submittedName>
        <fullName evidence="15">Nucleoporin-domain-containing protein</fullName>
    </submittedName>
</protein>
<comment type="similarity">
    <text evidence="4">Belongs to the non-repetitive/WGA-negative nucleoporin family.</text>
</comment>
<dbReference type="GO" id="GO:0031965">
    <property type="term" value="C:nuclear membrane"/>
    <property type="evidence" value="ECO:0007669"/>
    <property type="project" value="UniProtKB-SubCell"/>
</dbReference>
<dbReference type="InterPro" id="IPR042538">
    <property type="entry name" value="Nucleoporin_Nup155_C_3"/>
</dbReference>
<dbReference type="GO" id="GO:0036228">
    <property type="term" value="P:protein localization to nuclear inner membrane"/>
    <property type="evidence" value="ECO:0007669"/>
    <property type="project" value="TreeGrafter"/>
</dbReference>
<dbReference type="InterPro" id="IPR014908">
    <property type="entry name" value="Nucleoporin_Nup133/Nup155_N"/>
</dbReference>
<keyword evidence="11" id="KW-0539">Nucleus</keyword>
<evidence type="ECO:0000259" key="13">
    <source>
        <dbReference type="Pfam" id="PF03177"/>
    </source>
</evidence>
<keyword evidence="8" id="KW-0811">Translocation</keyword>
<evidence type="ECO:0000256" key="9">
    <source>
        <dbReference type="ARBA" id="ARBA00023132"/>
    </source>
</evidence>
<dbReference type="EMBL" id="KV441554">
    <property type="protein sequence ID" value="OAG03996.1"/>
    <property type="molecule type" value="Genomic_DNA"/>
</dbReference>
<evidence type="ECO:0000256" key="1">
    <source>
        <dbReference type="ARBA" id="ARBA00004335"/>
    </source>
</evidence>
<evidence type="ECO:0000313" key="15">
    <source>
        <dbReference type="EMBL" id="OAG03996.1"/>
    </source>
</evidence>
<dbReference type="FunCoup" id="A0A177C9D7">
    <property type="interactions" value="1198"/>
</dbReference>
<keyword evidence="7" id="KW-0653">Protein transport</keyword>
<evidence type="ECO:0000259" key="14">
    <source>
        <dbReference type="Pfam" id="PF08801"/>
    </source>
</evidence>
<feature type="compositionally biased region" description="Polar residues" evidence="12">
    <location>
        <begin position="10"/>
        <end position="20"/>
    </location>
</feature>
<feature type="region of interest" description="Disordered" evidence="12">
    <location>
        <begin position="397"/>
        <end position="418"/>
    </location>
</feature>
<dbReference type="Gene3D" id="1.20.58.1780">
    <property type="match status" value="1"/>
</dbReference>
<dbReference type="InterPro" id="IPR007187">
    <property type="entry name" value="Nucleoporin_Nup133/Nup155_C"/>
</dbReference>
<dbReference type="GO" id="GO:0017056">
    <property type="term" value="F:structural constituent of nuclear pore"/>
    <property type="evidence" value="ECO:0007669"/>
    <property type="project" value="InterPro"/>
</dbReference>
<evidence type="ECO:0000256" key="11">
    <source>
        <dbReference type="ARBA" id="ARBA00023242"/>
    </source>
</evidence>
<dbReference type="Gene3D" id="1.25.40.450">
    <property type="entry name" value="Nucleoporin, helical domain, N-terminal subdomain"/>
    <property type="match status" value="1"/>
</dbReference>
<dbReference type="GO" id="GO:0051028">
    <property type="term" value="P:mRNA transport"/>
    <property type="evidence" value="ECO:0007669"/>
    <property type="project" value="UniProtKB-KW"/>
</dbReference>
<evidence type="ECO:0000256" key="8">
    <source>
        <dbReference type="ARBA" id="ARBA00023010"/>
    </source>
</evidence>
<dbReference type="GO" id="GO:0006606">
    <property type="term" value="P:protein import into nucleus"/>
    <property type="evidence" value="ECO:0007669"/>
    <property type="project" value="TreeGrafter"/>
</dbReference>
<dbReference type="GeneID" id="28765013"/>
<evidence type="ECO:0000256" key="5">
    <source>
        <dbReference type="ARBA" id="ARBA00022448"/>
    </source>
</evidence>
<dbReference type="Gene3D" id="1.25.40.440">
    <property type="entry name" value="Nucleoporin, helical domain, central subdomain"/>
    <property type="match status" value="1"/>
</dbReference>
<gene>
    <name evidence="15" type="ORF">CC84DRAFT_1197537</name>
</gene>
<dbReference type="FunFam" id="1.25.40.450:FF:000002">
    <property type="entry name" value="Putative non-repetitive nucleoporin"/>
    <property type="match status" value="1"/>
</dbReference>
<dbReference type="PANTHER" id="PTHR10350:SF6">
    <property type="entry name" value="NUCLEAR PORE COMPLEX PROTEIN NUP155"/>
    <property type="match status" value="1"/>
</dbReference>
<feature type="region of interest" description="Disordered" evidence="12">
    <location>
        <begin position="1"/>
        <end position="39"/>
    </location>
</feature>
<dbReference type="GO" id="GO:0000972">
    <property type="term" value="P:transcription-dependent tethering of RNA polymerase II gene DNA at nuclear periphery"/>
    <property type="evidence" value="ECO:0007669"/>
    <property type="project" value="TreeGrafter"/>
</dbReference>
<dbReference type="RefSeq" id="XP_018034361.1">
    <property type="nucleotide sequence ID" value="XM_018181527.1"/>
</dbReference>